<dbReference type="Pfam" id="PF05299">
    <property type="entry name" value="Peptidase_M61"/>
    <property type="match status" value="1"/>
</dbReference>
<dbReference type="PIRSF" id="PIRSF016493">
    <property type="entry name" value="Glycyl_aminpptds"/>
    <property type="match status" value="1"/>
</dbReference>
<dbReference type="Gene3D" id="1.10.390.10">
    <property type="entry name" value="Neutral Protease Domain 2"/>
    <property type="match status" value="1"/>
</dbReference>
<dbReference type="InterPro" id="IPR027268">
    <property type="entry name" value="Peptidase_M4/M1_CTD_sf"/>
</dbReference>
<dbReference type="SUPFAM" id="SSF55486">
    <property type="entry name" value="Metalloproteases ('zincins'), catalytic domain"/>
    <property type="match status" value="1"/>
</dbReference>
<name>A0A3A8GD79_9GAMM</name>
<dbReference type="InterPro" id="IPR024191">
    <property type="entry name" value="Peptidase_M61"/>
</dbReference>
<reference evidence="2 3" key="1">
    <citation type="submission" date="2018-09" db="EMBL/GenBank/DDBJ databases">
        <title>The draft genome of Acinetobacter spp. strains.</title>
        <authorList>
            <person name="Qin J."/>
            <person name="Feng Y."/>
            <person name="Zong Z."/>
        </authorList>
    </citation>
    <scope>NUCLEOTIDE SEQUENCE [LARGE SCALE GENOMIC DNA]</scope>
    <source>
        <strain evidence="2 3">WCHAc060002</strain>
    </source>
</reference>
<dbReference type="SUPFAM" id="SSF50156">
    <property type="entry name" value="PDZ domain-like"/>
    <property type="match status" value="1"/>
</dbReference>
<dbReference type="Gene3D" id="2.60.40.3650">
    <property type="match status" value="1"/>
</dbReference>
<gene>
    <name evidence="2" type="ORF">D7V64_11825</name>
</gene>
<organism evidence="2 3">
    <name type="scientific">Acinetobacter cumulans</name>
    <dbReference type="NCBI Taxonomy" id="2136182"/>
    <lineage>
        <taxon>Bacteria</taxon>
        <taxon>Pseudomonadati</taxon>
        <taxon>Pseudomonadota</taxon>
        <taxon>Gammaproteobacteria</taxon>
        <taxon>Moraxellales</taxon>
        <taxon>Moraxellaceae</taxon>
        <taxon>Acinetobacter</taxon>
    </lineage>
</organism>
<dbReference type="Proteomes" id="UP000281084">
    <property type="component" value="Unassembled WGS sequence"/>
</dbReference>
<dbReference type="InterPro" id="IPR040756">
    <property type="entry name" value="Peptidase_M61_N"/>
</dbReference>
<dbReference type="EMBL" id="RAXZ01000017">
    <property type="protein sequence ID" value="RKG50963.1"/>
    <property type="molecule type" value="Genomic_DNA"/>
</dbReference>
<comment type="caution">
    <text evidence="2">The sequence shown here is derived from an EMBL/GenBank/DDBJ whole genome shotgun (WGS) entry which is preliminary data.</text>
</comment>
<dbReference type="AlphaFoldDB" id="A0A3A8GD79"/>
<dbReference type="InterPro" id="IPR007963">
    <property type="entry name" value="Peptidase_M61_catalytic"/>
</dbReference>
<evidence type="ECO:0000313" key="2">
    <source>
        <dbReference type="EMBL" id="RKG50963.1"/>
    </source>
</evidence>
<dbReference type="Pfam" id="PF17899">
    <property type="entry name" value="Peptidase_M61_N"/>
    <property type="match status" value="1"/>
</dbReference>
<feature type="domain" description="PDZ" evidence="1">
    <location>
        <begin position="459"/>
        <end position="514"/>
    </location>
</feature>
<accession>A0A3A8GD79</accession>
<protein>
    <submittedName>
        <fullName evidence="2">M61 family peptidase</fullName>
    </submittedName>
</protein>
<proteinExistence type="predicted"/>
<dbReference type="PROSITE" id="PS50106">
    <property type="entry name" value="PDZ"/>
    <property type="match status" value="1"/>
</dbReference>
<dbReference type="Gene3D" id="2.30.42.10">
    <property type="match status" value="1"/>
</dbReference>
<evidence type="ECO:0000259" key="1">
    <source>
        <dbReference type="PROSITE" id="PS50106"/>
    </source>
</evidence>
<evidence type="ECO:0000313" key="3">
    <source>
        <dbReference type="Proteomes" id="UP000281084"/>
    </source>
</evidence>
<sequence>MLHYQIEFDDYRQHLVHVTARFLADPTQILSLPTWIPGSYLIREFSKHIESVRAYDEDGRILKIQKFEKNKWRLFNTDHELITVEYDVYAYDLSVRGAYVDEKRLYVNPACVCLALEGQEHKAIEVELFLPQELKHFQLATGLKSRTLVKGRFTLEADNYAQLIDAPFELAEQTRFSFKAEGIPHEFVVSGKHAMNATRMQQDIEKICATEIQMFGSAPFKDYTFMTMATGNSYGGLEHPNSTSLISPRDDLPKANEPVEPSADYQRFLGLCSHEYFHSWLVKFIRPENFVNYDLNREGYTSLLWIFEGFTSYYDDLILLRSGVISQASYIKLLKTQIDRYLQNPGREVQSVSESSFDAWVKFYRQDENSNNAGTSYYNKGCLVALCLDLGLRLRGSSLDALMRKLYENAQNGIQVNERTIVELCNELTGDNWIEQINHLVNTTDELPLDQLFPEFGLSYTLNNDKTLPFGLKLTDKPEGVVVSSARRDGVAAKAGLSANDVIVAIDGIKATVKLAEKYAKQDGTFTIHAFRRDELMTFEVNAAGSVLTEVELKVEDQAKAEKWLNV</sequence>
<dbReference type="InterPro" id="IPR001478">
    <property type="entry name" value="PDZ"/>
</dbReference>
<dbReference type="SMART" id="SM00228">
    <property type="entry name" value="PDZ"/>
    <property type="match status" value="1"/>
</dbReference>
<dbReference type="InterPro" id="IPR036034">
    <property type="entry name" value="PDZ_sf"/>
</dbReference>
<dbReference type="RefSeq" id="WP_120367813.1">
    <property type="nucleotide sequence ID" value="NZ_RAXZ01000017.1"/>
</dbReference>